<proteinExistence type="predicted"/>
<keyword evidence="1" id="KW-1133">Transmembrane helix</keyword>
<comment type="caution">
    <text evidence="3">The sequence shown here is derived from an EMBL/GenBank/DDBJ whole genome shotgun (WGS) entry which is preliminary data.</text>
</comment>
<evidence type="ECO:0000256" key="1">
    <source>
        <dbReference type="SAM" id="Phobius"/>
    </source>
</evidence>
<evidence type="ECO:0000259" key="2">
    <source>
        <dbReference type="Pfam" id="PF13828"/>
    </source>
</evidence>
<dbReference type="AlphaFoldDB" id="A0A2W0H6R2"/>
<organism evidence="3 4">
    <name type="scientific">Alteribacter lacisalsi</name>
    <dbReference type="NCBI Taxonomy" id="2045244"/>
    <lineage>
        <taxon>Bacteria</taxon>
        <taxon>Bacillati</taxon>
        <taxon>Bacillota</taxon>
        <taxon>Bacilli</taxon>
        <taxon>Bacillales</taxon>
        <taxon>Bacillaceae</taxon>
        <taxon>Alteribacter</taxon>
    </lineage>
</organism>
<dbReference type="Proteomes" id="UP000248066">
    <property type="component" value="Unassembled WGS sequence"/>
</dbReference>
<dbReference type="EMBL" id="PDOF01000001">
    <property type="protein sequence ID" value="PYZ97553.1"/>
    <property type="molecule type" value="Genomic_DNA"/>
</dbReference>
<evidence type="ECO:0000313" key="4">
    <source>
        <dbReference type="Proteomes" id="UP000248066"/>
    </source>
</evidence>
<feature type="domain" description="DUF4190" evidence="2">
    <location>
        <begin position="13"/>
        <end position="75"/>
    </location>
</feature>
<name>A0A2W0H6R2_9BACI</name>
<keyword evidence="4" id="KW-1185">Reference proteome</keyword>
<keyword evidence="1" id="KW-0472">Membrane</keyword>
<feature type="transmembrane region" description="Helical" evidence="1">
    <location>
        <begin position="24"/>
        <end position="45"/>
    </location>
</feature>
<dbReference type="Pfam" id="PF13828">
    <property type="entry name" value="DUF4190"/>
    <property type="match status" value="1"/>
</dbReference>
<accession>A0A2W0H6R2</accession>
<evidence type="ECO:0000313" key="3">
    <source>
        <dbReference type="EMBL" id="PYZ97553.1"/>
    </source>
</evidence>
<reference evidence="3 4" key="1">
    <citation type="submission" date="2017-10" db="EMBL/GenBank/DDBJ databases">
        <title>Bacillus sp. nov., a halophilic bacterium isolated from a Yangshapao Lake.</title>
        <authorList>
            <person name="Wang H."/>
        </authorList>
    </citation>
    <scope>NUCLEOTIDE SEQUENCE [LARGE SCALE GENOMIC DNA]</scope>
    <source>
        <strain evidence="3 4">YSP-3</strain>
    </source>
</reference>
<feature type="transmembrane region" description="Helical" evidence="1">
    <location>
        <begin position="57"/>
        <end position="85"/>
    </location>
</feature>
<sequence length="90" mass="9227">MDAAAKQKTNTKAVIGLTAGITSLLIPALGLFLGVAAIIFSVIAKNEIRRVGENGEGLATAGLVCGIVAIVLQFLLIVIGFLSIYNAPSM</sequence>
<gene>
    <name evidence="3" type="ORF">CR205_02860</name>
</gene>
<dbReference type="OrthoDB" id="2972738at2"/>
<keyword evidence="1" id="KW-0812">Transmembrane</keyword>
<protein>
    <recommendedName>
        <fullName evidence="2">DUF4190 domain-containing protein</fullName>
    </recommendedName>
</protein>
<dbReference type="InterPro" id="IPR025241">
    <property type="entry name" value="DUF4190"/>
</dbReference>
<dbReference type="RefSeq" id="WP_110516746.1">
    <property type="nucleotide sequence ID" value="NZ_PDOF01000001.1"/>
</dbReference>